<keyword evidence="3" id="KW-1185">Reference proteome</keyword>
<name>B4S6A9_PROA2</name>
<reference evidence="2" key="1">
    <citation type="submission" date="2008-06" db="EMBL/GenBank/DDBJ databases">
        <title>Complete sequence of chromosome of Prosthecochloris aestuarii DSM 271.</title>
        <authorList>
            <consortium name="US DOE Joint Genome Institute"/>
            <person name="Lucas S."/>
            <person name="Copeland A."/>
            <person name="Lapidus A."/>
            <person name="Glavina del Rio T."/>
            <person name="Dalin E."/>
            <person name="Tice H."/>
            <person name="Bruce D."/>
            <person name="Goodwin L."/>
            <person name="Pitluck S."/>
            <person name="Schmutz J."/>
            <person name="Larimer F."/>
            <person name="Land M."/>
            <person name="Hauser L."/>
            <person name="Kyrpides N."/>
            <person name="Anderson I."/>
            <person name="Liu Z."/>
            <person name="Li T."/>
            <person name="Zhao F."/>
            <person name="Overmann J."/>
            <person name="Bryant D.A."/>
            <person name="Richardson P."/>
        </authorList>
    </citation>
    <scope>NUCLEOTIDE SEQUENCE [LARGE SCALE GENOMIC DNA]</scope>
    <source>
        <strain evidence="2">DSM 271</strain>
    </source>
</reference>
<accession>B4S6A9</accession>
<dbReference type="AlphaFoldDB" id="B4S6A9"/>
<feature type="compositionally biased region" description="Basic and acidic residues" evidence="1">
    <location>
        <begin position="321"/>
        <end position="342"/>
    </location>
</feature>
<dbReference type="RefSeq" id="WP_012506741.1">
    <property type="nucleotide sequence ID" value="NC_011059.1"/>
</dbReference>
<evidence type="ECO:0000313" key="2">
    <source>
        <dbReference type="EMBL" id="ACF47211.1"/>
    </source>
</evidence>
<dbReference type="eggNOG" id="ENOG50333RI">
    <property type="taxonomic scope" value="Bacteria"/>
</dbReference>
<dbReference type="HOGENOM" id="CLU_780441_0_0_10"/>
<dbReference type="Proteomes" id="UP000002725">
    <property type="component" value="Chromosome"/>
</dbReference>
<sequence length="355" mass="39060">MIKRVLPIVALVAVMLAVIPGSMSDALSQNGMRPEQQILQVPPPQPIVRQPAMKRYEALRVSPLDQNGARGILWNLQQYSSFAPGFDKVENIDGRYLFSSPHDPSAVFDIDARTGSFLLNYGLKRYSGEGSTKNLPSAAQAKELAWSYLGRTGYLPKNEEEMVLAGIGGLDLAVAKDGKTGGPYKKLVTVRFSRVLDGIPVQGPGSRIVVHLGQNGVMNAMIRNWLEVKAFSVRQKQQKSSKVIRRDIAERLSRIAGGAKEILDQNAVQVLYDDGLGIIEPAIYVTAVARYEGPGEKGVVDIPVDFYVPVLKSSKADFPFKKDRGIKSPGRDRRQTIRKEIRPMQTGGDGRSDMR</sequence>
<organism evidence="2 3">
    <name type="scientific">Prosthecochloris aestuarii (strain DSM 271 / SK 413)</name>
    <dbReference type="NCBI Taxonomy" id="290512"/>
    <lineage>
        <taxon>Bacteria</taxon>
        <taxon>Pseudomonadati</taxon>
        <taxon>Chlorobiota</taxon>
        <taxon>Chlorobiia</taxon>
        <taxon>Chlorobiales</taxon>
        <taxon>Chlorobiaceae</taxon>
        <taxon>Prosthecochloris</taxon>
    </lineage>
</organism>
<feature type="region of interest" description="Disordered" evidence="1">
    <location>
        <begin position="321"/>
        <end position="355"/>
    </location>
</feature>
<dbReference type="STRING" id="290512.Paes_2209"/>
<dbReference type="KEGG" id="paa:Paes_2209"/>
<gene>
    <name evidence="2" type="ordered locus">Paes_2209</name>
</gene>
<dbReference type="EMBL" id="CP001108">
    <property type="protein sequence ID" value="ACF47211.1"/>
    <property type="molecule type" value="Genomic_DNA"/>
</dbReference>
<evidence type="ECO:0000313" key="3">
    <source>
        <dbReference type="Proteomes" id="UP000002725"/>
    </source>
</evidence>
<protein>
    <submittedName>
        <fullName evidence="2">Uncharacterized protein</fullName>
    </submittedName>
</protein>
<proteinExistence type="predicted"/>
<evidence type="ECO:0000256" key="1">
    <source>
        <dbReference type="SAM" id="MobiDB-lite"/>
    </source>
</evidence>